<gene>
    <name evidence="1" type="ORF">BDN72DRAFT_902912</name>
</gene>
<proteinExistence type="predicted"/>
<evidence type="ECO:0000313" key="2">
    <source>
        <dbReference type="Proteomes" id="UP000308600"/>
    </source>
</evidence>
<sequence>MPCKLLPNPLRPSDLFKDPKLLLHKQPGKDDTLSAYDGEAGAIFEEGESFITSSNHNAIYEPMVGNRRVFLRRNLRYGPDDPLEWPQVYIPYYGHYATIRSPVHDPGDPLYYMSWLPEKEDLHYENSLIDGIGRLKSMYLNTLKTSCQDLLKRKEESPYKTDSDFIPVISTLLADYLYCLEHISTDFGTTRRHLRSFQRAFLELLALLDFLEIYKPLLDGLDTAPQDELAPVMGCFVYHASDAEMFHRARIRVWFIRPCKELRNARVRRVAPFVRPELCITVDPAPNAPAIFTGPATDSNKYRVMFTHLLRSLRYQNPFSSIHSYREPDTPSTSTAPLKKPFNPAEAPTQKNSAGRDKFIDPVWDHYPPPIPSWKGALSRVPRPENFGGAASNNSLGYALPEPALFAAVESAILYHVTCTNSTAAPLPGSWWKKLLALEYEKQLKESGETSTGNSRGGGRGRGRGGGRGGAKLGASMQQYLQSTIDNVNANADSLTDVQLSLSSEEKVATWNGKAFNILTSPQLEEILWELAKLNFRFELIALDARATGTPQASSLLLSRQHLIESCFPLERRGTLFVADLAQANCGLANPDWRERGKFLVALAEVMKAWNGDKPASFYLPFRSDEKSMKAFEDDVTSFYTCRFFHYFNRAAIIPRRLSHSFPTTATIQDLNGITFLNPDPRIFYDLTQLDLGKDT</sequence>
<keyword evidence="2" id="KW-1185">Reference proteome</keyword>
<evidence type="ECO:0000313" key="1">
    <source>
        <dbReference type="EMBL" id="TFK62829.1"/>
    </source>
</evidence>
<dbReference type="EMBL" id="ML208557">
    <property type="protein sequence ID" value="TFK62829.1"/>
    <property type="molecule type" value="Genomic_DNA"/>
</dbReference>
<accession>A0ACD3AB40</accession>
<name>A0ACD3AB40_9AGAR</name>
<protein>
    <submittedName>
        <fullName evidence="1">Uncharacterized protein</fullName>
    </submittedName>
</protein>
<dbReference type="Proteomes" id="UP000308600">
    <property type="component" value="Unassembled WGS sequence"/>
</dbReference>
<reference evidence="1 2" key="1">
    <citation type="journal article" date="2019" name="Nat. Ecol. Evol.">
        <title>Megaphylogeny resolves global patterns of mushroom evolution.</title>
        <authorList>
            <person name="Varga T."/>
            <person name="Krizsan K."/>
            <person name="Foldi C."/>
            <person name="Dima B."/>
            <person name="Sanchez-Garcia M."/>
            <person name="Sanchez-Ramirez S."/>
            <person name="Szollosi G.J."/>
            <person name="Szarkandi J.G."/>
            <person name="Papp V."/>
            <person name="Albert L."/>
            <person name="Andreopoulos W."/>
            <person name="Angelini C."/>
            <person name="Antonin V."/>
            <person name="Barry K.W."/>
            <person name="Bougher N.L."/>
            <person name="Buchanan P."/>
            <person name="Buyck B."/>
            <person name="Bense V."/>
            <person name="Catcheside P."/>
            <person name="Chovatia M."/>
            <person name="Cooper J."/>
            <person name="Damon W."/>
            <person name="Desjardin D."/>
            <person name="Finy P."/>
            <person name="Geml J."/>
            <person name="Haridas S."/>
            <person name="Hughes K."/>
            <person name="Justo A."/>
            <person name="Karasinski D."/>
            <person name="Kautmanova I."/>
            <person name="Kiss B."/>
            <person name="Kocsube S."/>
            <person name="Kotiranta H."/>
            <person name="LaButti K.M."/>
            <person name="Lechner B.E."/>
            <person name="Liimatainen K."/>
            <person name="Lipzen A."/>
            <person name="Lukacs Z."/>
            <person name="Mihaltcheva S."/>
            <person name="Morgado L.N."/>
            <person name="Niskanen T."/>
            <person name="Noordeloos M.E."/>
            <person name="Ohm R.A."/>
            <person name="Ortiz-Santana B."/>
            <person name="Ovrebo C."/>
            <person name="Racz N."/>
            <person name="Riley R."/>
            <person name="Savchenko A."/>
            <person name="Shiryaev A."/>
            <person name="Soop K."/>
            <person name="Spirin V."/>
            <person name="Szebenyi C."/>
            <person name="Tomsovsky M."/>
            <person name="Tulloss R.E."/>
            <person name="Uehling J."/>
            <person name="Grigoriev I.V."/>
            <person name="Vagvolgyi C."/>
            <person name="Papp T."/>
            <person name="Martin F.M."/>
            <person name="Miettinen O."/>
            <person name="Hibbett D.S."/>
            <person name="Nagy L.G."/>
        </authorList>
    </citation>
    <scope>NUCLEOTIDE SEQUENCE [LARGE SCALE GENOMIC DNA]</scope>
    <source>
        <strain evidence="1 2">NL-1719</strain>
    </source>
</reference>
<organism evidence="1 2">
    <name type="scientific">Pluteus cervinus</name>
    <dbReference type="NCBI Taxonomy" id="181527"/>
    <lineage>
        <taxon>Eukaryota</taxon>
        <taxon>Fungi</taxon>
        <taxon>Dikarya</taxon>
        <taxon>Basidiomycota</taxon>
        <taxon>Agaricomycotina</taxon>
        <taxon>Agaricomycetes</taxon>
        <taxon>Agaricomycetidae</taxon>
        <taxon>Agaricales</taxon>
        <taxon>Pluteineae</taxon>
        <taxon>Pluteaceae</taxon>
        <taxon>Pluteus</taxon>
    </lineage>
</organism>